<feature type="compositionally biased region" description="Polar residues" evidence="1">
    <location>
        <begin position="301"/>
        <end position="313"/>
    </location>
</feature>
<feature type="compositionally biased region" description="Low complexity" evidence="1">
    <location>
        <begin position="554"/>
        <end position="569"/>
    </location>
</feature>
<name>A0A8H7VL91_9FUNG</name>
<organism evidence="2 3">
    <name type="scientific">Circinella minor</name>
    <dbReference type="NCBI Taxonomy" id="1195481"/>
    <lineage>
        <taxon>Eukaryota</taxon>
        <taxon>Fungi</taxon>
        <taxon>Fungi incertae sedis</taxon>
        <taxon>Mucoromycota</taxon>
        <taxon>Mucoromycotina</taxon>
        <taxon>Mucoromycetes</taxon>
        <taxon>Mucorales</taxon>
        <taxon>Lichtheimiaceae</taxon>
        <taxon>Circinella</taxon>
    </lineage>
</organism>
<feature type="compositionally biased region" description="Low complexity" evidence="1">
    <location>
        <begin position="264"/>
        <end position="281"/>
    </location>
</feature>
<evidence type="ECO:0000313" key="2">
    <source>
        <dbReference type="EMBL" id="KAG2224750.1"/>
    </source>
</evidence>
<feature type="region of interest" description="Disordered" evidence="1">
    <location>
        <begin position="34"/>
        <end position="75"/>
    </location>
</feature>
<proteinExistence type="predicted"/>
<feature type="compositionally biased region" description="Basic and acidic residues" evidence="1">
    <location>
        <begin position="640"/>
        <end position="655"/>
    </location>
</feature>
<reference evidence="2 3" key="1">
    <citation type="submission" date="2020-12" db="EMBL/GenBank/DDBJ databases">
        <title>Metabolic potential, ecology and presence of endohyphal bacteria is reflected in genomic diversity of Mucoromycotina.</title>
        <authorList>
            <person name="Muszewska A."/>
            <person name="Okrasinska A."/>
            <person name="Steczkiewicz K."/>
            <person name="Drgas O."/>
            <person name="Orlowska M."/>
            <person name="Perlinska-Lenart U."/>
            <person name="Aleksandrzak-Piekarczyk T."/>
            <person name="Szatraj K."/>
            <person name="Zielenkiewicz U."/>
            <person name="Pilsyk S."/>
            <person name="Malc E."/>
            <person name="Mieczkowski P."/>
            <person name="Kruszewska J.S."/>
            <person name="Biernat P."/>
            <person name="Pawlowska J."/>
        </authorList>
    </citation>
    <scope>NUCLEOTIDE SEQUENCE [LARGE SCALE GENOMIC DNA]</scope>
    <source>
        <strain evidence="2 3">CBS 142.35</strain>
    </source>
</reference>
<feature type="compositionally biased region" description="Polar residues" evidence="1">
    <location>
        <begin position="502"/>
        <end position="531"/>
    </location>
</feature>
<dbReference type="OrthoDB" id="2273669at2759"/>
<comment type="caution">
    <text evidence="2">The sequence shown here is derived from an EMBL/GenBank/DDBJ whole genome shotgun (WGS) entry which is preliminary data.</text>
</comment>
<evidence type="ECO:0000313" key="3">
    <source>
        <dbReference type="Proteomes" id="UP000646827"/>
    </source>
</evidence>
<feature type="compositionally biased region" description="Low complexity" evidence="1">
    <location>
        <begin position="119"/>
        <end position="177"/>
    </location>
</feature>
<dbReference type="Proteomes" id="UP000646827">
    <property type="component" value="Unassembled WGS sequence"/>
</dbReference>
<evidence type="ECO:0000256" key="1">
    <source>
        <dbReference type="SAM" id="MobiDB-lite"/>
    </source>
</evidence>
<accession>A0A8H7VL91</accession>
<feature type="region of interest" description="Disordered" evidence="1">
    <location>
        <begin position="209"/>
        <end position="245"/>
    </location>
</feature>
<feature type="compositionally biased region" description="Basic and acidic residues" evidence="1">
    <location>
        <begin position="570"/>
        <end position="580"/>
    </location>
</feature>
<sequence>MSDYSGSDDDYEPIAVTSWGDQTKKELELTVTKQKEENDVKNDWNALLDPNAKVSETGLGSGGLHRQGKNYQPVDETLILQQRLLRTGFKTKEEKRQHKDKNTRTRPKIDRYAKESSYKKSNSTRFSSSSSKSPFSTRRASLTSFSSTASSTSFPRSSSVSTTSQSSSSSSSSTITAEKSNNVPLACYRQTAPWDTEYPSNYEISSQSAASAVSSSSQQQSKKKGPVRFSHPIEQPPPMTLHSPKMKKTILPFSSTTDTILDSLSSLSSPTSTTSNSTTTTKNPSHLSPCITKASVDRTRSTPPVGNSTNPWLNTPLMDEPFWANGTKTDITEKEDKENIKTNKEGDNDKLVEDVEPQQLQKLDIMAASKWTSGHMLTPSPVTTPTKKKQPPIWEPPDSADWFKTFESLTSNKDDKDNVDKSNDNKVTNNKIRLYNTTSVATIDNNNQQGDVPPLKHQQLTKQVIGKRESPPTPPTSIKDTRHEQSCDTLSPAGTPPRLVSSPANSTELLLNDSGLQTPPGSVQASVTSKQLESKKGGDNMRASSSPKSLKDITSGTWNSSSTSTWNDTSSKDNTWKDASKSSTNSFSNKSSTSSWNEQPNWNDNNDSTNTWGSSTNNNNWDTSSYNQQQQQQTISDGRSSSEKTSRFSRPDRPKYSTRQRNPRPVNYRPGQPITPPTKVAPPSRLDNPVIISINVELGPNKKIPVHIHQFDNPQTLAQHFANEHSIQSPNIVAALYQLFSTQKSQAMKRRGRPM</sequence>
<feature type="region of interest" description="Disordered" evidence="1">
    <location>
        <begin position="442"/>
        <end position="686"/>
    </location>
</feature>
<feature type="compositionally biased region" description="Basic and acidic residues" evidence="1">
    <location>
        <begin position="330"/>
        <end position="349"/>
    </location>
</feature>
<feature type="compositionally biased region" description="Basic and acidic residues" evidence="1">
    <location>
        <begin position="90"/>
        <end position="118"/>
    </location>
</feature>
<feature type="region of interest" description="Disordered" evidence="1">
    <location>
        <begin position="89"/>
        <end position="178"/>
    </location>
</feature>
<feature type="region of interest" description="Disordered" evidence="1">
    <location>
        <begin position="374"/>
        <end position="400"/>
    </location>
</feature>
<feature type="region of interest" description="Disordered" evidence="1">
    <location>
        <begin position="264"/>
        <end position="349"/>
    </location>
</feature>
<dbReference type="AlphaFoldDB" id="A0A8H7VL91"/>
<gene>
    <name evidence="2" type="ORF">INT45_009065</name>
</gene>
<protein>
    <submittedName>
        <fullName evidence="2">Uncharacterized protein</fullName>
    </submittedName>
</protein>
<feature type="compositionally biased region" description="Low complexity" evidence="1">
    <location>
        <begin position="209"/>
        <end position="220"/>
    </location>
</feature>
<keyword evidence="3" id="KW-1185">Reference proteome</keyword>
<dbReference type="EMBL" id="JAEPRB010000038">
    <property type="protein sequence ID" value="KAG2224750.1"/>
    <property type="molecule type" value="Genomic_DNA"/>
</dbReference>
<feature type="compositionally biased region" description="Low complexity" evidence="1">
    <location>
        <begin position="581"/>
        <end position="633"/>
    </location>
</feature>